<sequence>MTVTAAKQTPEVIALRIPSRLELLSVLDRVCESVCQRMSFDDDTTAQISMSVIEAGTNAIQHGHKRDPSKAVDVEFRLLPEQLEVVVNDEGPGFDVSRVNGDVTSPEHLFDARGRGIFIMRSCMDQVDFSFTGHGTQVRLVKKRTTQADNR</sequence>
<dbReference type="Gene3D" id="3.30.565.10">
    <property type="entry name" value="Histidine kinase-like ATPase, C-terminal domain"/>
    <property type="match status" value="1"/>
</dbReference>
<dbReference type="EMBL" id="VBPA01000201">
    <property type="protein sequence ID" value="TMQ70472.1"/>
    <property type="molecule type" value="Genomic_DNA"/>
</dbReference>
<reference evidence="3 4" key="1">
    <citation type="journal article" date="2019" name="Nat. Microbiol.">
        <title>Mediterranean grassland soil C-N compound turnover is dependent on rainfall and depth, and is mediated by genomically divergent microorganisms.</title>
        <authorList>
            <person name="Diamond S."/>
            <person name="Andeer P.F."/>
            <person name="Li Z."/>
            <person name="Crits-Christoph A."/>
            <person name="Burstein D."/>
            <person name="Anantharaman K."/>
            <person name="Lane K.R."/>
            <person name="Thomas B.C."/>
            <person name="Pan C."/>
            <person name="Northen T.R."/>
            <person name="Banfield J.F."/>
        </authorList>
    </citation>
    <scope>NUCLEOTIDE SEQUENCE [LARGE SCALE GENOMIC DNA]</scope>
    <source>
        <strain evidence="3">WS_10</strain>
    </source>
</reference>
<dbReference type="InterPro" id="IPR050267">
    <property type="entry name" value="Anti-sigma-factor_SerPK"/>
</dbReference>
<comment type="caution">
    <text evidence="3">The sequence shown here is derived from an EMBL/GenBank/DDBJ whole genome shotgun (WGS) entry which is preliminary data.</text>
</comment>
<organism evidence="3 4">
    <name type="scientific">Eiseniibacteriota bacterium</name>
    <dbReference type="NCBI Taxonomy" id="2212470"/>
    <lineage>
        <taxon>Bacteria</taxon>
        <taxon>Candidatus Eiseniibacteriota</taxon>
    </lineage>
</organism>
<dbReference type="PANTHER" id="PTHR35526:SF3">
    <property type="entry name" value="ANTI-SIGMA-F FACTOR RSBW"/>
    <property type="match status" value="1"/>
</dbReference>
<evidence type="ECO:0000313" key="4">
    <source>
        <dbReference type="Proteomes" id="UP000319836"/>
    </source>
</evidence>
<dbReference type="SUPFAM" id="SSF55874">
    <property type="entry name" value="ATPase domain of HSP90 chaperone/DNA topoisomerase II/histidine kinase"/>
    <property type="match status" value="1"/>
</dbReference>
<keyword evidence="1" id="KW-0418">Kinase</keyword>
<keyword evidence="1" id="KW-0808">Transferase</keyword>
<keyword evidence="3" id="KW-0067">ATP-binding</keyword>
<protein>
    <submittedName>
        <fullName evidence="3">ATP-binding protein</fullName>
    </submittedName>
</protein>
<dbReference type="InterPro" id="IPR003594">
    <property type="entry name" value="HATPase_dom"/>
</dbReference>
<dbReference type="PANTHER" id="PTHR35526">
    <property type="entry name" value="ANTI-SIGMA-F FACTOR RSBW-RELATED"/>
    <property type="match status" value="1"/>
</dbReference>
<proteinExistence type="predicted"/>
<dbReference type="Proteomes" id="UP000319836">
    <property type="component" value="Unassembled WGS sequence"/>
</dbReference>
<keyword evidence="1" id="KW-0723">Serine/threonine-protein kinase</keyword>
<evidence type="ECO:0000256" key="1">
    <source>
        <dbReference type="ARBA" id="ARBA00022527"/>
    </source>
</evidence>
<dbReference type="AlphaFoldDB" id="A0A538U3L5"/>
<dbReference type="GO" id="GO:0004674">
    <property type="term" value="F:protein serine/threonine kinase activity"/>
    <property type="evidence" value="ECO:0007669"/>
    <property type="project" value="UniProtKB-KW"/>
</dbReference>
<dbReference type="GO" id="GO:0005524">
    <property type="term" value="F:ATP binding"/>
    <property type="evidence" value="ECO:0007669"/>
    <property type="project" value="UniProtKB-KW"/>
</dbReference>
<accession>A0A538U3L5</accession>
<gene>
    <name evidence="3" type="ORF">E6K80_08375</name>
</gene>
<keyword evidence="3" id="KW-0547">Nucleotide-binding</keyword>
<name>A0A538U3L5_UNCEI</name>
<dbReference type="CDD" id="cd16936">
    <property type="entry name" value="HATPase_RsbW-like"/>
    <property type="match status" value="1"/>
</dbReference>
<dbReference type="InterPro" id="IPR036890">
    <property type="entry name" value="HATPase_C_sf"/>
</dbReference>
<feature type="domain" description="Histidine kinase/HSP90-like ATPase" evidence="2">
    <location>
        <begin position="17"/>
        <end position="142"/>
    </location>
</feature>
<evidence type="ECO:0000259" key="2">
    <source>
        <dbReference type="Pfam" id="PF13581"/>
    </source>
</evidence>
<evidence type="ECO:0000313" key="3">
    <source>
        <dbReference type="EMBL" id="TMQ70472.1"/>
    </source>
</evidence>
<dbReference type="Pfam" id="PF13581">
    <property type="entry name" value="HATPase_c_2"/>
    <property type="match status" value="1"/>
</dbReference>